<dbReference type="Proteomes" id="UP000667650">
    <property type="component" value="Unassembled WGS sequence"/>
</dbReference>
<reference evidence="2" key="1">
    <citation type="submission" date="2020-01" db="EMBL/GenBank/DDBJ databases">
        <title>Muricauda ochracea sp. nov., isolated from a tidal flat of Garorim bay in Korea.</title>
        <authorList>
            <person name="Kim D."/>
            <person name="Yoo Y."/>
            <person name="Kim J.-J."/>
        </authorList>
    </citation>
    <scope>NUCLEOTIDE SEQUENCE</scope>
    <source>
        <strain evidence="2">JGD-17</strain>
    </source>
</reference>
<gene>
    <name evidence="2" type="ORF">GTQ34_07370</name>
</gene>
<comment type="caution">
    <text evidence="2">The sequence shown here is derived from an EMBL/GenBank/DDBJ whole genome shotgun (WGS) entry which is preliminary data.</text>
</comment>
<feature type="domain" description="Cyclic nucleotide-binding" evidence="1">
    <location>
        <begin position="7"/>
        <end position="105"/>
    </location>
</feature>
<organism evidence="2 3">
    <name type="scientific">Flagellimonas ochracea</name>
    <dbReference type="NCBI Taxonomy" id="2696472"/>
    <lineage>
        <taxon>Bacteria</taxon>
        <taxon>Pseudomonadati</taxon>
        <taxon>Bacteroidota</taxon>
        <taxon>Flavobacteriia</taxon>
        <taxon>Flavobacteriales</taxon>
        <taxon>Flavobacteriaceae</taxon>
        <taxon>Flagellimonas</taxon>
    </lineage>
</organism>
<dbReference type="InterPro" id="IPR018490">
    <property type="entry name" value="cNMP-bd_dom_sf"/>
</dbReference>
<dbReference type="CDD" id="cd00038">
    <property type="entry name" value="CAP_ED"/>
    <property type="match status" value="1"/>
</dbReference>
<dbReference type="AlphaFoldDB" id="A0A964TCN0"/>
<proteinExistence type="predicted"/>
<protein>
    <submittedName>
        <fullName evidence="2">Cyclic nucleotide-binding domain-containing protein</fullName>
    </submittedName>
</protein>
<dbReference type="InterPro" id="IPR000595">
    <property type="entry name" value="cNMP-bd_dom"/>
</dbReference>
<sequence>MNEYLKSFQILSDDEINLFESKLVKKRLKKGDLFIQEGQTSKEIAFVFSGLLRSYYHTASAEEVTYCFSFANEFTGAYTSFLSQRKTVLNVQALTDSVLLSISREDVLALEKSSYNWLKLFKVIAEQEFVQTEKRIFLLQKETAQIRYLNLQANHPEFLQLIPLNYLASYLGITQRHLSRIRRTVTN</sequence>
<dbReference type="Pfam" id="PF00027">
    <property type="entry name" value="cNMP_binding"/>
    <property type="match status" value="1"/>
</dbReference>
<dbReference type="PROSITE" id="PS50042">
    <property type="entry name" value="CNMP_BINDING_3"/>
    <property type="match status" value="1"/>
</dbReference>
<dbReference type="Gene3D" id="2.60.120.10">
    <property type="entry name" value="Jelly Rolls"/>
    <property type="match status" value="1"/>
</dbReference>
<dbReference type="EMBL" id="JAAABI010000002">
    <property type="protein sequence ID" value="NAY91731.1"/>
    <property type="molecule type" value="Genomic_DNA"/>
</dbReference>
<accession>A0A964TCN0</accession>
<dbReference type="InterPro" id="IPR014710">
    <property type="entry name" value="RmlC-like_jellyroll"/>
</dbReference>
<keyword evidence="3" id="KW-1185">Reference proteome</keyword>
<evidence type="ECO:0000313" key="3">
    <source>
        <dbReference type="Proteomes" id="UP000667650"/>
    </source>
</evidence>
<name>A0A964TCN0_9FLAO</name>
<evidence type="ECO:0000259" key="1">
    <source>
        <dbReference type="PROSITE" id="PS50042"/>
    </source>
</evidence>
<dbReference type="SUPFAM" id="SSF51206">
    <property type="entry name" value="cAMP-binding domain-like"/>
    <property type="match status" value="1"/>
</dbReference>
<evidence type="ECO:0000313" key="2">
    <source>
        <dbReference type="EMBL" id="NAY91731.1"/>
    </source>
</evidence>